<dbReference type="GO" id="GO:0070681">
    <property type="term" value="P:glutaminyl-tRNAGln biosynthesis via transamidation"/>
    <property type="evidence" value="ECO:0007669"/>
    <property type="project" value="UniProtKB-UniRule"/>
</dbReference>
<keyword evidence="10" id="KW-0808">Transferase</keyword>
<keyword evidence="3 8" id="KW-0547">Nucleotide-binding</keyword>
<feature type="domain" description="Asn/Gln amidotransferase" evidence="9">
    <location>
        <begin position="334"/>
        <end position="481"/>
    </location>
</feature>
<evidence type="ECO:0000256" key="1">
    <source>
        <dbReference type="ARBA" id="ARBA00005306"/>
    </source>
</evidence>
<dbReference type="EC" id="6.3.5.-" evidence="8"/>
<dbReference type="NCBIfam" id="NF004012">
    <property type="entry name" value="PRK05477.1-2"/>
    <property type="match status" value="1"/>
</dbReference>
<comment type="function">
    <text evidence="8">Allows the formation of correctly charged Gln-tRNA(Gln) through the transamidation of misacylated Glu-tRNA(Gln) in the mitochondria. The reaction takes place in the presence of glutamine and ATP through an activated gamma-phospho-Glu-tRNA(Gln).</text>
</comment>
<reference evidence="10 11" key="1">
    <citation type="submission" date="2017-04" db="EMBL/GenBank/DDBJ databases">
        <title>Genome sequencing of [Candida] sorbophila.</title>
        <authorList>
            <person name="Ahn J.O."/>
        </authorList>
    </citation>
    <scope>NUCLEOTIDE SEQUENCE [LARGE SCALE GENOMIC DNA]</scope>
    <source>
        <strain evidence="10 11">DS02</strain>
    </source>
</reference>
<name>A0A2T0FQ42_9ASCO</name>
<keyword evidence="11" id="KW-1185">Reference proteome</keyword>
<evidence type="ECO:0000256" key="4">
    <source>
        <dbReference type="ARBA" id="ARBA00022840"/>
    </source>
</evidence>
<evidence type="ECO:0000256" key="5">
    <source>
        <dbReference type="ARBA" id="ARBA00022917"/>
    </source>
</evidence>
<dbReference type="InterPro" id="IPR023168">
    <property type="entry name" value="GatB_Yqey_C_2"/>
</dbReference>
<dbReference type="Pfam" id="PF02934">
    <property type="entry name" value="GatB_N"/>
    <property type="match status" value="1"/>
</dbReference>
<dbReference type="GO" id="GO:0050567">
    <property type="term" value="F:glutaminyl-tRNA synthase (glutamine-hydrolyzing) activity"/>
    <property type="evidence" value="ECO:0007669"/>
    <property type="project" value="UniProtKB-UniRule"/>
</dbReference>
<dbReference type="SUPFAM" id="SSF89095">
    <property type="entry name" value="GatB/YqeY motif"/>
    <property type="match status" value="1"/>
</dbReference>
<dbReference type="InterPro" id="IPR006075">
    <property type="entry name" value="Asn/Gln-tRNA_Trfase_suB/E_cat"/>
</dbReference>
<comment type="similarity">
    <text evidence="1 8">Belongs to the GatB/GatE family. GatB subfamily.</text>
</comment>
<dbReference type="Pfam" id="PF02637">
    <property type="entry name" value="GatB_Yqey"/>
    <property type="match status" value="1"/>
</dbReference>
<protein>
    <recommendedName>
        <fullName evidence="8">Glutamyl-tRNA(Gln) amidotransferase subunit B, mitochondrial</fullName>
        <shortName evidence="8">Glu-AdT subunit B</shortName>
        <ecNumber evidence="8">6.3.5.-</ecNumber>
    </recommendedName>
</protein>
<dbReference type="NCBIfam" id="TIGR00133">
    <property type="entry name" value="gatB"/>
    <property type="match status" value="1"/>
</dbReference>
<dbReference type="Gene3D" id="1.10.10.410">
    <property type="match status" value="1"/>
</dbReference>
<organism evidence="10 11">
    <name type="scientific">Wickerhamiella sorbophila</name>
    <dbReference type="NCBI Taxonomy" id="45607"/>
    <lineage>
        <taxon>Eukaryota</taxon>
        <taxon>Fungi</taxon>
        <taxon>Dikarya</taxon>
        <taxon>Ascomycota</taxon>
        <taxon>Saccharomycotina</taxon>
        <taxon>Dipodascomycetes</taxon>
        <taxon>Dipodascales</taxon>
        <taxon>Trichomonascaceae</taxon>
        <taxon>Wickerhamiella</taxon>
    </lineage>
</organism>
<dbReference type="PANTHER" id="PTHR11659">
    <property type="entry name" value="GLUTAMYL-TRNA GLN AMIDOTRANSFERASE SUBUNIT B MITOCHONDRIAL AND PROKARYOTIC PET112-RELATED"/>
    <property type="match status" value="1"/>
</dbReference>
<comment type="catalytic activity">
    <reaction evidence="7 8">
        <text>L-glutamyl-tRNA(Gln) + L-glutamine + ATP + H2O = L-glutaminyl-tRNA(Gln) + L-glutamate + ADP + phosphate + H(+)</text>
        <dbReference type="Rhea" id="RHEA:17521"/>
        <dbReference type="Rhea" id="RHEA-COMP:9681"/>
        <dbReference type="Rhea" id="RHEA-COMP:9684"/>
        <dbReference type="ChEBI" id="CHEBI:15377"/>
        <dbReference type="ChEBI" id="CHEBI:15378"/>
        <dbReference type="ChEBI" id="CHEBI:29985"/>
        <dbReference type="ChEBI" id="CHEBI:30616"/>
        <dbReference type="ChEBI" id="CHEBI:43474"/>
        <dbReference type="ChEBI" id="CHEBI:58359"/>
        <dbReference type="ChEBI" id="CHEBI:78520"/>
        <dbReference type="ChEBI" id="CHEBI:78521"/>
        <dbReference type="ChEBI" id="CHEBI:456216"/>
    </reaction>
</comment>
<keyword evidence="6 8" id="KW-0496">Mitochondrion</keyword>
<dbReference type="GO" id="GO:0032543">
    <property type="term" value="P:mitochondrial translation"/>
    <property type="evidence" value="ECO:0007669"/>
    <property type="project" value="UniProtKB-UniRule"/>
</dbReference>
<evidence type="ECO:0000313" key="11">
    <source>
        <dbReference type="Proteomes" id="UP000238350"/>
    </source>
</evidence>
<evidence type="ECO:0000256" key="8">
    <source>
        <dbReference type="HAMAP-Rule" id="MF_03147"/>
    </source>
</evidence>
<gene>
    <name evidence="8" type="primary">PET112</name>
    <name evidence="10" type="ORF">B9G98_04734</name>
</gene>
<dbReference type="PROSITE" id="PS01234">
    <property type="entry name" value="GATB"/>
    <property type="match status" value="1"/>
</dbReference>
<dbReference type="PANTHER" id="PTHR11659:SF0">
    <property type="entry name" value="GLUTAMYL-TRNA(GLN) AMIDOTRANSFERASE SUBUNIT B, MITOCHONDRIAL"/>
    <property type="match status" value="1"/>
</dbReference>
<sequence>MSGHKLKCGLEVHAQLLTKQKLFSSTSTSFHAPPNTRVSYYDAALPGTQPRFNYDCLRLALTAAAALNCDVKRSFSFDRKHYMYPDQPAGYQITQHFEPFAMGGFLDVMARDYSKPRGHPTTRVNIKQIQIEQDTAKTIYVDNVSQVDLNRTNTGLIELVTEPDLPTAESAGVFVKKLQTLLRHLGVCNGEMETGAMRVDVNVSVDDGERCEIKNLFSTSAVVAAIKAEFNRQIRDIESGKVISSETRGWDGKETWKLRGKEGSIDYRYMPDPELPVVRLPDSIVEKIRRSMPALPDQVLDELVAAPYNVPLVDAKTLMDHGMRYVNFYRDSHALFTKSGGKKTSIVSNWLVHRWLGQTETQVFPSVQVFTDLLIAMDKGEITSTSAKLILKHLVGLAESNELTPDVTIKSIIDEFDLGTAEADDQLDAVCAGVIEENPDAANRYRSGKRNAVSFLLGATMKATQGTYSPAQVKSALERLLKN</sequence>
<dbReference type="OrthoDB" id="1722066at2759"/>
<dbReference type="GO" id="GO:0005739">
    <property type="term" value="C:mitochondrion"/>
    <property type="evidence" value="ECO:0007669"/>
    <property type="project" value="UniProtKB-SubCell"/>
</dbReference>
<dbReference type="SMART" id="SM00845">
    <property type="entry name" value="GatB_Yqey"/>
    <property type="match status" value="1"/>
</dbReference>
<dbReference type="HAMAP" id="MF_00121">
    <property type="entry name" value="GatB"/>
    <property type="match status" value="1"/>
</dbReference>
<dbReference type="InterPro" id="IPR004413">
    <property type="entry name" value="GatB"/>
</dbReference>
<evidence type="ECO:0000259" key="9">
    <source>
        <dbReference type="SMART" id="SM00845"/>
    </source>
</evidence>
<evidence type="ECO:0000256" key="2">
    <source>
        <dbReference type="ARBA" id="ARBA00022598"/>
    </source>
</evidence>
<keyword evidence="5 8" id="KW-0648">Protein biosynthesis</keyword>
<dbReference type="InterPro" id="IPR017959">
    <property type="entry name" value="Asn/Gln-tRNA_amidoTrfase_suB/E"/>
</dbReference>
<keyword evidence="4 8" id="KW-0067">ATP-binding</keyword>
<comment type="subunit">
    <text evidence="8">Subunit of the heterotrimeric GatFAB amidotransferase (AdT) complex, composed of A, B and F subunits.</text>
</comment>
<accession>A0A2T0FQ42</accession>
<evidence type="ECO:0000256" key="7">
    <source>
        <dbReference type="ARBA" id="ARBA00047913"/>
    </source>
</evidence>
<dbReference type="AlphaFoldDB" id="A0A2T0FQ42"/>
<dbReference type="SUPFAM" id="SSF55931">
    <property type="entry name" value="Glutamine synthetase/guanido kinase"/>
    <property type="match status" value="1"/>
</dbReference>
<dbReference type="GO" id="GO:0016740">
    <property type="term" value="F:transferase activity"/>
    <property type="evidence" value="ECO:0007669"/>
    <property type="project" value="UniProtKB-KW"/>
</dbReference>
<dbReference type="InterPro" id="IPR018027">
    <property type="entry name" value="Asn/Gln_amidotransferase"/>
</dbReference>
<proteinExistence type="inferred from homology"/>
<evidence type="ECO:0000256" key="6">
    <source>
        <dbReference type="ARBA" id="ARBA00023128"/>
    </source>
</evidence>
<dbReference type="GO" id="GO:0005524">
    <property type="term" value="F:ATP binding"/>
    <property type="evidence" value="ECO:0007669"/>
    <property type="project" value="UniProtKB-KW"/>
</dbReference>
<dbReference type="GO" id="GO:0030956">
    <property type="term" value="C:glutamyl-tRNA(Gln) amidotransferase complex"/>
    <property type="evidence" value="ECO:0007669"/>
    <property type="project" value="UniProtKB-UniRule"/>
</dbReference>
<keyword evidence="2 8" id="KW-0436">Ligase</keyword>
<evidence type="ECO:0000256" key="3">
    <source>
        <dbReference type="ARBA" id="ARBA00022741"/>
    </source>
</evidence>
<comment type="caution">
    <text evidence="10">The sequence shown here is derived from an EMBL/GenBank/DDBJ whole genome shotgun (WGS) entry which is preliminary data.</text>
</comment>
<dbReference type="STRING" id="45607.A0A2T0FQ42"/>
<comment type="subcellular location">
    <subcellularLocation>
        <location evidence="8">Mitochondrion</location>
    </subcellularLocation>
</comment>
<dbReference type="InterPro" id="IPR017958">
    <property type="entry name" value="Gln-tRNA_amidoTrfase_suB_CS"/>
</dbReference>
<dbReference type="Proteomes" id="UP000238350">
    <property type="component" value="Unassembled WGS sequence"/>
</dbReference>
<dbReference type="InterPro" id="IPR003789">
    <property type="entry name" value="Asn/Gln_tRNA_amidoTrase-B-like"/>
</dbReference>
<evidence type="ECO:0000313" key="10">
    <source>
        <dbReference type="EMBL" id="PRT57114.1"/>
    </source>
</evidence>
<dbReference type="EMBL" id="NDIQ01000022">
    <property type="protein sequence ID" value="PRT57114.1"/>
    <property type="molecule type" value="Genomic_DNA"/>
</dbReference>
<dbReference type="InterPro" id="IPR014746">
    <property type="entry name" value="Gln_synth/guanido_kin_cat_dom"/>
</dbReference>